<name>A0ABQ1NJE2_9BACI</name>
<comment type="caution">
    <text evidence="1">The sequence shown here is derived from an EMBL/GenBank/DDBJ whole genome shotgun (WGS) entry which is preliminary data.</text>
</comment>
<dbReference type="EMBL" id="BMCJ01000001">
    <property type="protein sequence ID" value="GGC78680.1"/>
    <property type="molecule type" value="Genomic_DNA"/>
</dbReference>
<evidence type="ECO:0000313" key="1">
    <source>
        <dbReference type="EMBL" id="GGC78680.1"/>
    </source>
</evidence>
<dbReference type="Proteomes" id="UP000619534">
    <property type="component" value="Unassembled WGS sequence"/>
</dbReference>
<proteinExistence type="predicted"/>
<gene>
    <name evidence="1" type="ORF">GCM10007216_06460</name>
</gene>
<accession>A0ABQ1NJE2</accession>
<evidence type="ECO:0000313" key="2">
    <source>
        <dbReference type="Proteomes" id="UP000619534"/>
    </source>
</evidence>
<reference evidence="2" key="1">
    <citation type="journal article" date="2019" name="Int. J. Syst. Evol. Microbiol.">
        <title>The Global Catalogue of Microorganisms (GCM) 10K type strain sequencing project: providing services to taxonomists for standard genome sequencing and annotation.</title>
        <authorList>
            <consortium name="The Broad Institute Genomics Platform"/>
            <consortium name="The Broad Institute Genome Sequencing Center for Infectious Disease"/>
            <person name="Wu L."/>
            <person name="Ma J."/>
        </authorList>
    </citation>
    <scope>NUCLEOTIDE SEQUENCE [LARGE SCALE GENOMIC DNA]</scope>
    <source>
        <strain evidence="2">CCM 7282</strain>
    </source>
</reference>
<sequence length="95" mass="10889">MKGGGFRKKRLPFPRKAVLYLLFDSRHLFFVKLTETTVADVMCHLGCKGFEYDNMVVLMVIGSTEAFVVAEWFIANIVVEEKFTNRKHDSGQQPC</sequence>
<protein>
    <submittedName>
        <fullName evidence="1">Uncharacterized protein</fullName>
    </submittedName>
</protein>
<keyword evidence="2" id="KW-1185">Reference proteome</keyword>
<organism evidence="1 2">
    <name type="scientific">Thalassobacillus devorans</name>
    <dbReference type="NCBI Taxonomy" id="279813"/>
    <lineage>
        <taxon>Bacteria</taxon>
        <taxon>Bacillati</taxon>
        <taxon>Bacillota</taxon>
        <taxon>Bacilli</taxon>
        <taxon>Bacillales</taxon>
        <taxon>Bacillaceae</taxon>
        <taxon>Thalassobacillus</taxon>
    </lineage>
</organism>